<organism evidence="2 3">
    <name type="scientific">Pseudacidovorax intermedius</name>
    <dbReference type="NCBI Taxonomy" id="433924"/>
    <lineage>
        <taxon>Bacteria</taxon>
        <taxon>Pseudomonadati</taxon>
        <taxon>Pseudomonadota</taxon>
        <taxon>Betaproteobacteria</taxon>
        <taxon>Burkholderiales</taxon>
        <taxon>Comamonadaceae</taxon>
        <taxon>Pseudacidovorax</taxon>
    </lineage>
</organism>
<dbReference type="Proteomes" id="UP000255265">
    <property type="component" value="Unassembled WGS sequence"/>
</dbReference>
<protein>
    <submittedName>
        <fullName evidence="2">Asp/Glu/hydantoin racemase</fullName>
    </submittedName>
</protein>
<dbReference type="Gene3D" id="3.40.50.12500">
    <property type="match status" value="1"/>
</dbReference>
<dbReference type="PANTHER" id="PTHR28047">
    <property type="entry name" value="PROTEIN DCG1"/>
    <property type="match status" value="1"/>
</dbReference>
<comment type="similarity">
    <text evidence="1">Belongs to the HyuE racemase family.</text>
</comment>
<name>A0A370FQ65_9BURK</name>
<proteinExistence type="inferred from homology"/>
<dbReference type="GO" id="GO:0047661">
    <property type="term" value="F:amino-acid racemase activity"/>
    <property type="evidence" value="ECO:0007669"/>
    <property type="project" value="InterPro"/>
</dbReference>
<dbReference type="InterPro" id="IPR053714">
    <property type="entry name" value="Iso_Racemase_Enz_sf"/>
</dbReference>
<sequence length="232" mass="24078">MTQTAPALPPRPRLLVLNPNRTAAMTDAVLHELRRLTAGQVELRGFTCDDGPPVIATRESFAAGAQAAARAWPAVDDGWADAVLLSCYGDPGLAALRAASRVPVLGMAESSMLQALARGRPFHIVTAGKAWGPMLHELAARHTSAWPLLHGITTLDTTGLAGSQNPAAFSALVQRALDDLDGAHPGGAAPDCMLGGAGFAGMRPTLRYGGLLEDGLQAALAQWRALPITPSA</sequence>
<dbReference type="PANTHER" id="PTHR28047:SF5">
    <property type="entry name" value="PROTEIN DCG1"/>
    <property type="match status" value="1"/>
</dbReference>
<dbReference type="AlphaFoldDB" id="A0A370FQ65"/>
<dbReference type="InterPro" id="IPR015942">
    <property type="entry name" value="Asp/Glu/hydantoin_racemase"/>
</dbReference>
<comment type="caution">
    <text evidence="2">The sequence shown here is derived from an EMBL/GenBank/DDBJ whole genome shotgun (WGS) entry which is preliminary data.</text>
</comment>
<gene>
    <name evidence="2" type="ORF">DFR41_1011179</name>
</gene>
<dbReference type="RefSeq" id="WP_114802003.1">
    <property type="nucleotide sequence ID" value="NZ_QQAV01000001.1"/>
</dbReference>
<dbReference type="OrthoDB" id="9791723at2"/>
<dbReference type="InterPro" id="IPR052186">
    <property type="entry name" value="Hydantoin_racemase-like"/>
</dbReference>
<dbReference type="EMBL" id="QQAV01000001">
    <property type="protein sequence ID" value="RDI29423.1"/>
    <property type="molecule type" value="Genomic_DNA"/>
</dbReference>
<evidence type="ECO:0000256" key="1">
    <source>
        <dbReference type="ARBA" id="ARBA00038414"/>
    </source>
</evidence>
<reference evidence="2 3" key="1">
    <citation type="submission" date="2018-07" db="EMBL/GenBank/DDBJ databases">
        <title>Genomic Encyclopedia of Type Strains, Phase IV (KMG-IV): sequencing the most valuable type-strain genomes for metagenomic binning, comparative biology and taxonomic classification.</title>
        <authorList>
            <person name="Goeker M."/>
        </authorList>
    </citation>
    <scope>NUCLEOTIDE SEQUENCE [LARGE SCALE GENOMIC DNA]</scope>
    <source>
        <strain evidence="2 3">DSM 21352</strain>
    </source>
</reference>
<dbReference type="Pfam" id="PF01177">
    <property type="entry name" value="Asp_Glu_race"/>
    <property type="match status" value="1"/>
</dbReference>
<accession>A0A370FQ65</accession>
<keyword evidence="3" id="KW-1185">Reference proteome</keyword>
<evidence type="ECO:0000313" key="2">
    <source>
        <dbReference type="EMBL" id="RDI29423.1"/>
    </source>
</evidence>
<evidence type="ECO:0000313" key="3">
    <source>
        <dbReference type="Proteomes" id="UP000255265"/>
    </source>
</evidence>